<sequence>MVEVVFGDSAAGSLKLAQSYGKGPYRPGAIGVILLREDGQEATEAEIEAARREAEAREKAAWESAVPLGGSAADVVSFSLALSVGDIAEAGAGPRRMEALLRLASIYPEGTVPAAAEICENAAANLSKIQDRLRAGERVRIWYSQQSDEMCGLHWLAAQLCARQAPAGQVLLVRLPDWPEGAERYASWGDVAPGEWGRFLALQRQISPAGLAEIARAWAALQAENAPLRAVVNGGLRSVPEDFYDPWILREIAAQEETFYEGRLIGAVLEKYRLGIGDAWIALRVEAMVRAGKLIAREAAAEGKPAYHRHLQKAAGFAG</sequence>
<dbReference type="InterPro" id="IPR014973">
    <property type="entry name" value="DUF1835"/>
</dbReference>
<comment type="caution">
    <text evidence="3">The sequence shown here is derived from an EMBL/GenBank/DDBJ whole genome shotgun (WGS) entry which is preliminary data.</text>
</comment>
<reference evidence="3" key="2">
    <citation type="journal article" date="2021" name="PeerJ">
        <title>Extensive microbial diversity within the chicken gut microbiome revealed by metagenomics and culture.</title>
        <authorList>
            <person name="Gilroy R."/>
            <person name="Ravi A."/>
            <person name="Getino M."/>
            <person name="Pursley I."/>
            <person name="Horton D.L."/>
            <person name="Alikhan N.F."/>
            <person name="Baker D."/>
            <person name="Gharbi K."/>
            <person name="Hall N."/>
            <person name="Watson M."/>
            <person name="Adriaenssens E.M."/>
            <person name="Foster-Nyarko E."/>
            <person name="Jarju S."/>
            <person name="Secka A."/>
            <person name="Antonio M."/>
            <person name="Oren A."/>
            <person name="Chaudhuri R.R."/>
            <person name="La Ragione R."/>
            <person name="Hildebrand F."/>
            <person name="Pallen M.J."/>
        </authorList>
    </citation>
    <scope>NUCLEOTIDE SEQUENCE</scope>
    <source>
        <strain evidence="3">CHK183-6373</strain>
    </source>
</reference>
<gene>
    <name evidence="3" type="ORF">IAA64_05370</name>
</gene>
<dbReference type="Proteomes" id="UP000886884">
    <property type="component" value="Unassembled WGS sequence"/>
</dbReference>
<evidence type="ECO:0000313" key="3">
    <source>
        <dbReference type="EMBL" id="HIV27375.1"/>
    </source>
</evidence>
<evidence type="ECO:0000313" key="4">
    <source>
        <dbReference type="Proteomes" id="UP000886884"/>
    </source>
</evidence>
<dbReference type="AlphaFoldDB" id="A0A9D1P6G3"/>
<feature type="domain" description="DUF3658" evidence="2">
    <location>
        <begin position="200"/>
        <end position="300"/>
    </location>
</feature>
<feature type="domain" description="DUF1835" evidence="1">
    <location>
        <begin position="72"/>
        <end position="162"/>
    </location>
</feature>
<name>A0A9D1P6G3_9FIRM</name>
<protein>
    <submittedName>
        <fullName evidence="3">DUF1835 domain-containing protein</fullName>
    </submittedName>
</protein>
<dbReference type="Pfam" id="PF12395">
    <property type="entry name" value="DUF3658"/>
    <property type="match status" value="1"/>
</dbReference>
<evidence type="ECO:0000259" key="2">
    <source>
        <dbReference type="Pfam" id="PF12395"/>
    </source>
</evidence>
<organism evidence="3 4">
    <name type="scientific">Candidatus Ornithocaccomicrobium faecavium</name>
    <dbReference type="NCBI Taxonomy" id="2840890"/>
    <lineage>
        <taxon>Bacteria</taxon>
        <taxon>Bacillati</taxon>
        <taxon>Bacillota</taxon>
        <taxon>Clostridia</taxon>
        <taxon>Candidatus Ornithocaccomicrobium</taxon>
    </lineage>
</organism>
<dbReference type="InterPro" id="IPR022123">
    <property type="entry name" value="DUF3658"/>
</dbReference>
<dbReference type="EMBL" id="DVOT01000094">
    <property type="protein sequence ID" value="HIV27375.1"/>
    <property type="molecule type" value="Genomic_DNA"/>
</dbReference>
<reference evidence="3" key="1">
    <citation type="submission" date="2020-10" db="EMBL/GenBank/DDBJ databases">
        <authorList>
            <person name="Gilroy R."/>
        </authorList>
    </citation>
    <scope>NUCLEOTIDE SEQUENCE</scope>
    <source>
        <strain evidence="3">CHK183-6373</strain>
    </source>
</reference>
<dbReference type="Pfam" id="PF08874">
    <property type="entry name" value="DUF1835"/>
    <property type="match status" value="1"/>
</dbReference>
<evidence type="ECO:0000259" key="1">
    <source>
        <dbReference type="Pfam" id="PF08874"/>
    </source>
</evidence>
<proteinExistence type="predicted"/>
<accession>A0A9D1P6G3</accession>